<evidence type="ECO:0000313" key="3">
    <source>
        <dbReference type="Proteomes" id="UP000824037"/>
    </source>
</evidence>
<dbReference type="Proteomes" id="UP000824037">
    <property type="component" value="Unassembled WGS sequence"/>
</dbReference>
<protein>
    <recommendedName>
        <fullName evidence="4">ATP/GTP-binding protein</fullName>
    </recommendedName>
</protein>
<evidence type="ECO:0000313" key="2">
    <source>
        <dbReference type="EMBL" id="HIZ34173.1"/>
    </source>
</evidence>
<feature type="region of interest" description="Disordered" evidence="1">
    <location>
        <begin position="1"/>
        <end position="39"/>
    </location>
</feature>
<accession>A0A9D2EB47</accession>
<gene>
    <name evidence="2" type="ORF">H9815_00205</name>
</gene>
<dbReference type="AlphaFoldDB" id="A0A9D2EB47"/>
<dbReference type="EMBL" id="DXBY01000006">
    <property type="protein sequence ID" value="HIZ34173.1"/>
    <property type="molecule type" value="Genomic_DNA"/>
</dbReference>
<evidence type="ECO:0000256" key="1">
    <source>
        <dbReference type="SAM" id="MobiDB-lite"/>
    </source>
</evidence>
<reference evidence="2" key="1">
    <citation type="journal article" date="2021" name="PeerJ">
        <title>Extensive microbial diversity within the chicken gut microbiome revealed by metagenomics and culture.</title>
        <authorList>
            <person name="Gilroy R."/>
            <person name="Ravi A."/>
            <person name="Getino M."/>
            <person name="Pursley I."/>
            <person name="Horton D.L."/>
            <person name="Alikhan N.F."/>
            <person name="Baker D."/>
            <person name="Gharbi K."/>
            <person name="Hall N."/>
            <person name="Watson M."/>
            <person name="Adriaenssens E.M."/>
            <person name="Foster-Nyarko E."/>
            <person name="Jarju S."/>
            <person name="Secka A."/>
            <person name="Antonio M."/>
            <person name="Oren A."/>
            <person name="Chaudhuri R.R."/>
            <person name="La Ragione R."/>
            <person name="Hildebrand F."/>
            <person name="Pallen M.J."/>
        </authorList>
    </citation>
    <scope>NUCLEOTIDE SEQUENCE</scope>
    <source>
        <strain evidence="2">ChiGjej4B4-7305</strain>
    </source>
</reference>
<sequence>MARRSRKRPYGEPHPELDVDAVLRGGARSESGPDGQRWNVRTVSGSAKNYTCPGCLQQIPPGVAHVVAWSEDHLFGGDAALADRRHWHTSCWRARDRRGPRH</sequence>
<comment type="caution">
    <text evidence="2">The sequence shown here is derived from an EMBL/GenBank/DDBJ whole genome shotgun (WGS) entry which is preliminary data.</text>
</comment>
<reference evidence="2" key="2">
    <citation type="submission" date="2021-04" db="EMBL/GenBank/DDBJ databases">
        <authorList>
            <person name="Gilroy R."/>
        </authorList>
    </citation>
    <scope>NUCLEOTIDE SEQUENCE</scope>
    <source>
        <strain evidence="2">ChiGjej4B4-7305</strain>
    </source>
</reference>
<name>A0A9D2EB47_9MICO</name>
<evidence type="ECO:0008006" key="4">
    <source>
        <dbReference type="Google" id="ProtNLM"/>
    </source>
</evidence>
<organism evidence="2 3">
    <name type="scientific">Candidatus Ruania gallistercoris</name>
    <dbReference type="NCBI Taxonomy" id="2838746"/>
    <lineage>
        <taxon>Bacteria</taxon>
        <taxon>Bacillati</taxon>
        <taxon>Actinomycetota</taxon>
        <taxon>Actinomycetes</taxon>
        <taxon>Micrococcales</taxon>
        <taxon>Ruaniaceae</taxon>
        <taxon>Ruania</taxon>
    </lineage>
</organism>
<proteinExistence type="predicted"/>